<dbReference type="KEGG" id="nli:G3M70_17100"/>
<dbReference type="EMBL" id="CP048685">
    <property type="protein sequence ID" value="QPJ63498.1"/>
    <property type="molecule type" value="Genomic_DNA"/>
</dbReference>
<dbReference type="AlphaFoldDB" id="A0A7T0G1Y3"/>
<name>A0A7T0G1Y3_9BACT</name>
<evidence type="ECO:0000313" key="2">
    <source>
        <dbReference type="EMBL" id="QPJ63498.1"/>
    </source>
</evidence>
<proteinExistence type="predicted"/>
<feature type="domain" description="HD" evidence="1">
    <location>
        <begin position="25"/>
        <end position="127"/>
    </location>
</feature>
<evidence type="ECO:0000313" key="3">
    <source>
        <dbReference type="Proteomes" id="UP000594688"/>
    </source>
</evidence>
<dbReference type="PANTHER" id="PTHR33594">
    <property type="entry name" value="SUPERFAMILY HYDROLASE, PUTATIVE (AFU_ORTHOLOGUE AFUA_1G03035)-RELATED"/>
    <property type="match status" value="1"/>
</dbReference>
<reference evidence="2 3" key="1">
    <citation type="submission" date="2020-02" db="EMBL/GenBank/DDBJ databases">
        <title>Genomic and physiological characterization of two novel Nitrospinaceae genera.</title>
        <authorList>
            <person name="Mueller A.J."/>
            <person name="Jung M.-Y."/>
            <person name="Strachan C.R."/>
            <person name="Herbold C.W."/>
            <person name="Kirkegaard R.H."/>
            <person name="Daims H."/>
        </authorList>
    </citation>
    <scope>NUCLEOTIDE SEQUENCE [LARGE SCALE GENOMIC DNA]</scope>
    <source>
        <strain evidence="2">EB</strain>
    </source>
</reference>
<dbReference type="Proteomes" id="UP000594688">
    <property type="component" value="Chromosome"/>
</dbReference>
<dbReference type="InterPro" id="IPR003607">
    <property type="entry name" value="HD/PDEase_dom"/>
</dbReference>
<organism evidence="2 3">
    <name type="scientific">Candidatus Nitronauta litoralis</name>
    <dbReference type="NCBI Taxonomy" id="2705533"/>
    <lineage>
        <taxon>Bacteria</taxon>
        <taxon>Pseudomonadati</taxon>
        <taxon>Nitrospinota/Tectimicrobiota group</taxon>
        <taxon>Nitrospinota</taxon>
        <taxon>Nitrospinia</taxon>
        <taxon>Nitrospinales</taxon>
        <taxon>Nitrospinaceae</taxon>
        <taxon>Candidatus Nitronauta</taxon>
    </lineage>
</organism>
<dbReference type="Gene3D" id="1.10.3210.50">
    <property type="match status" value="1"/>
</dbReference>
<accession>A0A7T0G1Y3</accession>
<dbReference type="InterPro" id="IPR006674">
    <property type="entry name" value="HD_domain"/>
</dbReference>
<dbReference type="PANTHER" id="PTHR33594:SF1">
    <property type="entry name" value="HD_PDEASE DOMAIN-CONTAINING PROTEIN"/>
    <property type="match status" value="1"/>
</dbReference>
<dbReference type="SMART" id="SM00471">
    <property type="entry name" value="HDc"/>
    <property type="match status" value="1"/>
</dbReference>
<evidence type="ECO:0000259" key="1">
    <source>
        <dbReference type="PROSITE" id="PS51831"/>
    </source>
</evidence>
<sequence length="216" mass="24478">MTQPAIEKARDFAKSHFAEDSSGHDWWHVHRVWNTSISLAESEGADRTIVEIAALLHDVADWKLSEDGEEAGMKKIRALLEKEMKSHEVDHVCNIVENISYKGAGVSTPMATLEGKVVQDADRLDAIGAVGIARAFAYGGNRNRLIHDPEKPPVMHEDFEAYKKNKGASINHFYEKLLLLKDRMNTNSGRKMAVERHQFMEAYLEQFFKEWNGGVR</sequence>
<dbReference type="PROSITE" id="PS51831">
    <property type="entry name" value="HD"/>
    <property type="match status" value="1"/>
</dbReference>
<protein>
    <submittedName>
        <fullName evidence="2">HD domain-containing protein</fullName>
    </submittedName>
</protein>
<dbReference type="Pfam" id="PF01966">
    <property type="entry name" value="HD"/>
    <property type="match status" value="1"/>
</dbReference>
<gene>
    <name evidence="2" type="ORF">G3M70_17100</name>
</gene>
<dbReference type="CDD" id="cd00077">
    <property type="entry name" value="HDc"/>
    <property type="match status" value="1"/>
</dbReference>
<dbReference type="SUPFAM" id="SSF109604">
    <property type="entry name" value="HD-domain/PDEase-like"/>
    <property type="match status" value="1"/>
</dbReference>